<proteinExistence type="predicted"/>
<dbReference type="AlphaFoldDB" id="A0A0D5CHY1"/>
<reference evidence="3 4" key="1">
    <citation type="journal article" date="2015" name="Genome Announc.">
        <title>Complete Genome Sequence of Clavibacter michiganensis subsp. insidiosus R1-1 Using PacBio Single-Molecule Real-Time Technology.</title>
        <authorList>
            <person name="Lu Y."/>
            <person name="Samac D.A."/>
            <person name="Glazebrook J."/>
            <person name="Ishimaru C.A."/>
        </authorList>
    </citation>
    <scope>NUCLEOTIDE SEQUENCE [LARGE SCALE GENOMIC DNA]</scope>
    <source>
        <strain evidence="3 4">R1-1</strain>
    </source>
</reference>
<evidence type="ECO:0000259" key="2">
    <source>
        <dbReference type="Pfam" id="PF13478"/>
    </source>
</evidence>
<dbReference type="Pfam" id="PF13478">
    <property type="entry name" value="XdhC_C"/>
    <property type="match status" value="1"/>
</dbReference>
<dbReference type="OrthoDB" id="9815497at2"/>
<dbReference type="KEGG" id="cmh:VO01_08860"/>
<dbReference type="Pfam" id="PF02625">
    <property type="entry name" value="XdhC_CoxI"/>
    <property type="match status" value="1"/>
</dbReference>
<dbReference type="Gene3D" id="3.40.50.720">
    <property type="entry name" value="NAD(P)-binding Rossmann-like Domain"/>
    <property type="match status" value="1"/>
</dbReference>
<dbReference type="HOGENOM" id="CLU_041115_1_0_11"/>
<feature type="domain" description="XdhC- CoxI" evidence="1">
    <location>
        <begin position="12"/>
        <end position="78"/>
    </location>
</feature>
<evidence type="ECO:0000313" key="4">
    <source>
        <dbReference type="Proteomes" id="UP000032604"/>
    </source>
</evidence>
<gene>
    <name evidence="3" type="ORF">VO01_08860</name>
</gene>
<dbReference type="InterPro" id="IPR052698">
    <property type="entry name" value="MoCofactor_Util/Proc"/>
</dbReference>
<evidence type="ECO:0000259" key="1">
    <source>
        <dbReference type="Pfam" id="PF02625"/>
    </source>
</evidence>
<name>A0A0D5CHY1_9MICO</name>
<dbReference type="PANTHER" id="PTHR30388:SF4">
    <property type="entry name" value="MOLYBDENUM COFACTOR INSERTION CHAPERONE PAOD"/>
    <property type="match status" value="1"/>
</dbReference>
<protein>
    <submittedName>
        <fullName evidence="3">XshC-Cox1-family protein</fullName>
    </submittedName>
</protein>
<feature type="domain" description="XdhC Rossmann" evidence="2">
    <location>
        <begin position="202"/>
        <end position="344"/>
    </location>
</feature>
<dbReference type="RefSeq" id="WP_045528333.1">
    <property type="nucleotide sequence ID" value="NZ_CP011043.1"/>
</dbReference>
<dbReference type="InterPro" id="IPR027051">
    <property type="entry name" value="XdhC_Rossmann_dom"/>
</dbReference>
<organism evidence="3 4">
    <name type="scientific">Clavibacter michiganensis subsp. insidiosus</name>
    <dbReference type="NCBI Taxonomy" id="33014"/>
    <lineage>
        <taxon>Bacteria</taxon>
        <taxon>Bacillati</taxon>
        <taxon>Actinomycetota</taxon>
        <taxon>Actinomycetes</taxon>
        <taxon>Micrococcales</taxon>
        <taxon>Microbacteriaceae</taxon>
        <taxon>Clavibacter</taxon>
    </lineage>
</organism>
<sequence length="368" mass="37446">MLEIADEVLDALADGRRLAVACVTDVLGSAPRTAGTTMAVDDRGRVIGSISGGCVEGAVVEVAQGVLDDGAPALTSFGVSDDDAFQVGLTCGGRIGVVVVEVAPVDDARSPVPEAVRAALEDARAGRAASLALVLEGPAVGTWITSAPDAAADAAVGADPARRIRAELAARLAAGRSGTTEVDCADGPLRVLHLVAAPPPRLLVFGAVDFSSALADAAALLGYRVTVCDARSAFATRARFPSAHEVVAEWPDEYLARTAVDARTVICVLTHDDRFDVPLLVAALRLPVAFVGAMGSRTTDVRRRALLVAEGVTEAELARLRSPIGLDIGASTPQETAVSILAEVLAARAGSAGAPLTTTTGPIHGETA</sequence>
<dbReference type="Proteomes" id="UP000032604">
    <property type="component" value="Chromosome"/>
</dbReference>
<evidence type="ECO:0000313" key="3">
    <source>
        <dbReference type="EMBL" id="AJW79221.1"/>
    </source>
</evidence>
<dbReference type="EMBL" id="CP011043">
    <property type="protein sequence ID" value="AJW79221.1"/>
    <property type="molecule type" value="Genomic_DNA"/>
</dbReference>
<dbReference type="InterPro" id="IPR003777">
    <property type="entry name" value="XdhC_CoxI"/>
</dbReference>
<accession>A0A0D5CHY1</accession>
<dbReference type="PATRIC" id="fig|33014.5.peg.1832"/>
<dbReference type="PANTHER" id="PTHR30388">
    <property type="entry name" value="ALDEHYDE OXIDOREDUCTASE MOLYBDENUM COFACTOR ASSEMBLY PROTEIN"/>
    <property type="match status" value="1"/>
</dbReference>